<dbReference type="OrthoDB" id="9807606at2"/>
<dbReference type="RefSeq" id="WP_143950094.1">
    <property type="nucleotide sequence ID" value="NZ_BAABMB010000003.1"/>
</dbReference>
<dbReference type="SUPFAM" id="SSF52096">
    <property type="entry name" value="ClpP/crotonase"/>
    <property type="match status" value="1"/>
</dbReference>
<sequence length="278" mass="29280">MQYTGQNHDVGEMRCISADLDDGILTVALNRPEQRNLLDVAMTLEMVSLLQAVHFDTQVRVVVLRGAGAGFCAGLDIADFQDAGRHGEAALRAARDAANDWRARRLRLLPQPVLAMVHGFCEGGALAILAGCDIVLAAEDAHFALSAADAGALTEGPLARSLCGVMLPRAASYHALTGAAFDGREAERNGLATHSLPAAELEAQTYALARELAAKDEIALRLTKETLLHVADMSWDGALSFTAAKFAELKALQAGRQSPRAGAIESFLAGKTKPGLGG</sequence>
<dbReference type="Pfam" id="PF00378">
    <property type="entry name" value="ECH_1"/>
    <property type="match status" value="1"/>
</dbReference>
<dbReference type="InterPro" id="IPR051683">
    <property type="entry name" value="Enoyl-CoA_Hydratase/Isomerase"/>
</dbReference>
<gene>
    <name evidence="2" type="ORF">FOZ76_20285</name>
</gene>
<dbReference type="EMBL" id="VLTJ01000039">
    <property type="protein sequence ID" value="TSH90180.1"/>
    <property type="molecule type" value="Genomic_DNA"/>
</dbReference>
<proteinExistence type="inferred from homology"/>
<dbReference type="Gene3D" id="3.90.226.10">
    <property type="entry name" value="2-enoyl-CoA Hydratase, Chain A, domain 1"/>
    <property type="match status" value="1"/>
</dbReference>
<dbReference type="GO" id="GO:0008300">
    <property type="term" value="P:isoprenoid catabolic process"/>
    <property type="evidence" value="ECO:0007669"/>
    <property type="project" value="TreeGrafter"/>
</dbReference>
<dbReference type="PANTHER" id="PTHR42964">
    <property type="entry name" value="ENOYL-COA HYDRATASE"/>
    <property type="match status" value="1"/>
</dbReference>
<keyword evidence="2" id="KW-0456">Lyase</keyword>
<organism evidence="2 3">
    <name type="scientific">Verticiella sediminum</name>
    <dbReference type="NCBI Taxonomy" id="1247510"/>
    <lineage>
        <taxon>Bacteria</taxon>
        <taxon>Pseudomonadati</taxon>
        <taxon>Pseudomonadota</taxon>
        <taxon>Betaproteobacteria</taxon>
        <taxon>Burkholderiales</taxon>
        <taxon>Alcaligenaceae</taxon>
        <taxon>Verticiella</taxon>
    </lineage>
</organism>
<dbReference type="PANTHER" id="PTHR42964:SF1">
    <property type="entry name" value="POLYKETIDE BIOSYNTHESIS ENOYL-COA HYDRATASE PKSH-RELATED"/>
    <property type="match status" value="1"/>
</dbReference>
<evidence type="ECO:0000313" key="2">
    <source>
        <dbReference type="EMBL" id="TSH90180.1"/>
    </source>
</evidence>
<name>A0A556ABD3_9BURK</name>
<evidence type="ECO:0000313" key="3">
    <source>
        <dbReference type="Proteomes" id="UP000318405"/>
    </source>
</evidence>
<dbReference type="InterPro" id="IPR001753">
    <property type="entry name" value="Enoyl-CoA_hydra/iso"/>
</dbReference>
<protein>
    <submittedName>
        <fullName evidence="2">p-hydroxycinnamoyl CoA hydratase/lyase</fullName>
    </submittedName>
</protein>
<dbReference type="InterPro" id="IPR029045">
    <property type="entry name" value="ClpP/crotonase-like_dom_sf"/>
</dbReference>
<dbReference type="AlphaFoldDB" id="A0A556ABD3"/>
<evidence type="ECO:0000256" key="1">
    <source>
        <dbReference type="ARBA" id="ARBA00005254"/>
    </source>
</evidence>
<accession>A0A556ABD3</accession>
<dbReference type="CDD" id="cd06558">
    <property type="entry name" value="crotonase-like"/>
    <property type="match status" value="1"/>
</dbReference>
<keyword evidence="3" id="KW-1185">Reference proteome</keyword>
<dbReference type="Proteomes" id="UP000318405">
    <property type="component" value="Unassembled WGS sequence"/>
</dbReference>
<reference evidence="2 3" key="1">
    <citation type="submission" date="2019-07" db="EMBL/GenBank/DDBJ databases">
        <title>Qingshengfaniella alkalisoli gen. nov., sp. nov., isolated from saline soil.</title>
        <authorList>
            <person name="Xu L."/>
            <person name="Huang X.-X."/>
            <person name="Sun J.-Q."/>
        </authorList>
    </citation>
    <scope>NUCLEOTIDE SEQUENCE [LARGE SCALE GENOMIC DNA]</scope>
    <source>
        <strain evidence="2 3">DSM 27279</strain>
    </source>
</reference>
<comment type="caution">
    <text evidence="2">The sequence shown here is derived from an EMBL/GenBank/DDBJ whole genome shotgun (WGS) entry which is preliminary data.</text>
</comment>
<dbReference type="GO" id="GO:0016829">
    <property type="term" value="F:lyase activity"/>
    <property type="evidence" value="ECO:0007669"/>
    <property type="project" value="UniProtKB-KW"/>
</dbReference>
<comment type="similarity">
    <text evidence="1">Belongs to the enoyl-CoA hydratase/isomerase family.</text>
</comment>